<sequence>MKNLFALLAFIILQTLLGCSGCKNSQSPAADNPYGLPNATQTGANVFACRVNGQNFIVTQSLGLGTYMNKDTLRVWGEPDTNGYFHVISFQINKGLKEGQTYAIDSLNTIAFYDTDSTCLGLSSNVPRIFAIRGSIVLTKLSGTNEVLNGTYKPNTIVSGTFNLTFVIPNCDTLKITDGRFDINYSQL</sequence>
<reference evidence="1" key="1">
    <citation type="submission" date="2016-10" db="EMBL/GenBank/DDBJ databases">
        <title>Sequence of Gallionella enrichment culture.</title>
        <authorList>
            <person name="Poehlein A."/>
            <person name="Muehling M."/>
            <person name="Daniel R."/>
        </authorList>
    </citation>
    <scope>NUCLEOTIDE SEQUENCE</scope>
</reference>
<protein>
    <recommendedName>
        <fullName evidence="2">Lipoprotein</fullName>
    </recommendedName>
</protein>
<evidence type="ECO:0000313" key="1">
    <source>
        <dbReference type="EMBL" id="OIR14164.1"/>
    </source>
</evidence>
<gene>
    <name evidence="1" type="ORF">GALL_46250</name>
</gene>
<dbReference type="EMBL" id="MLJW01000012">
    <property type="protein sequence ID" value="OIR14164.1"/>
    <property type="molecule type" value="Genomic_DNA"/>
</dbReference>
<organism evidence="1">
    <name type="scientific">mine drainage metagenome</name>
    <dbReference type="NCBI Taxonomy" id="410659"/>
    <lineage>
        <taxon>unclassified sequences</taxon>
        <taxon>metagenomes</taxon>
        <taxon>ecological metagenomes</taxon>
    </lineage>
</organism>
<dbReference type="PROSITE" id="PS51257">
    <property type="entry name" value="PROKAR_LIPOPROTEIN"/>
    <property type="match status" value="1"/>
</dbReference>
<name>A0A1J5TKD3_9ZZZZ</name>
<accession>A0A1J5TKD3</accession>
<dbReference type="AlphaFoldDB" id="A0A1J5TKD3"/>
<proteinExistence type="predicted"/>
<evidence type="ECO:0008006" key="2">
    <source>
        <dbReference type="Google" id="ProtNLM"/>
    </source>
</evidence>
<comment type="caution">
    <text evidence="1">The sequence shown here is derived from an EMBL/GenBank/DDBJ whole genome shotgun (WGS) entry which is preliminary data.</text>
</comment>